<evidence type="ECO:0000313" key="9">
    <source>
        <dbReference type="EMBL" id="GIE54245.1"/>
    </source>
</evidence>
<dbReference type="SMART" id="SM00893">
    <property type="entry name" value="ETF"/>
    <property type="match status" value="1"/>
</dbReference>
<accession>A0A919MY85</accession>
<dbReference type="InterPro" id="IPR012255">
    <property type="entry name" value="ETF_b"/>
</dbReference>
<feature type="domain" description="Electron transfer flavoprotein alpha/beta-subunit N-terminal" evidence="8">
    <location>
        <begin position="22"/>
        <end position="212"/>
    </location>
</feature>
<dbReference type="InterPro" id="IPR014730">
    <property type="entry name" value="ETF_a/b_N"/>
</dbReference>
<evidence type="ECO:0000256" key="5">
    <source>
        <dbReference type="ARBA" id="ARBA00022448"/>
    </source>
</evidence>
<comment type="caution">
    <text evidence="9">The sequence shown here is derived from an EMBL/GenBank/DDBJ whole genome shotgun (WGS) entry which is preliminary data.</text>
</comment>
<dbReference type="GO" id="GO:0005829">
    <property type="term" value="C:cytosol"/>
    <property type="evidence" value="ECO:0007669"/>
    <property type="project" value="TreeGrafter"/>
</dbReference>
<comment type="function">
    <text evidence="7">The electron transfer flavoprotein serves as a specific electron acceptor for other dehydrogenases. It transfers the electrons to the main respiratory chain via ETF-ubiquinone oxidoreductase (ETF dehydrogenase).</text>
</comment>
<comment type="cofactor">
    <cofactor evidence="1">
        <name>FAD</name>
        <dbReference type="ChEBI" id="CHEBI:57692"/>
    </cofactor>
</comment>
<comment type="subunit">
    <text evidence="3">Heterodimer of an alpha and a beta subunit.</text>
</comment>
<evidence type="ECO:0000256" key="6">
    <source>
        <dbReference type="ARBA" id="ARBA00022982"/>
    </source>
</evidence>
<dbReference type="PANTHER" id="PTHR21294">
    <property type="entry name" value="ELECTRON TRANSFER FLAVOPROTEIN BETA-SUBUNIT"/>
    <property type="match status" value="1"/>
</dbReference>
<dbReference type="CDD" id="cd01714">
    <property type="entry name" value="ETF_beta"/>
    <property type="match status" value="1"/>
</dbReference>
<dbReference type="AlphaFoldDB" id="A0A919MY85"/>
<dbReference type="InterPro" id="IPR014729">
    <property type="entry name" value="Rossmann-like_a/b/a_fold"/>
</dbReference>
<dbReference type="PANTHER" id="PTHR21294:SF8">
    <property type="entry name" value="ELECTRON TRANSFER FLAVOPROTEIN SUBUNIT BETA"/>
    <property type="match status" value="1"/>
</dbReference>
<proteinExistence type="inferred from homology"/>
<comment type="similarity">
    <text evidence="2">Belongs to the ETF beta-subunit/FixA family.</text>
</comment>
<keyword evidence="6" id="KW-0249">Electron transport</keyword>
<dbReference type="RefSeq" id="WP_203776860.1">
    <property type="nucleotide sequence ID" value="NZ_BAAAYJ010000053.1"/>
</dbReference>
<evidence type="ECO:0000256" key="7">
    <source>
        <dbReference type="ARBA" id="ARBA00025649"/>
    </source>
</evidence>
<dbReference type="GO" id="GO:0009055">
    <property type="term" value="F:electron transfer activity"/>
    <property type="evidence" value="ECO:0007669"/>
    <property type="project" value="InterPro"/>
</dbReference>
<sequence length="259" mass="27079">MKIAVLIKYVPEATASWRFADDRALDRDGVEGRLSELDEYAVEQAIRLAEAGAATEISYLTMGPPRAVDALRKALAMGGDRAVHVVDDALHGTDAAGTAAVLAAALRRIEADLIICGMASTDAEMSVLPVMVAERLQLPAVVNAAVLKVADGSLTVERDTEDATEEVVAPLPALVSVTDRSGEARYPSFKGIVAAKRKPVTTWSLADLEIPADRVGAGGAATEVLAVRPSPPREAGTVITDEGDAAARLADFLAANKLL</sequence>
<dbReference type="SUPFAM" id="SSF52402">
    <property type="entry name" value="Adenine nucleotide alpha hydrolases-like"/>
    <property type="match status" value="1"/>
</dbReference>
<gene>
    <name evidence="9" type="ORF">Ani05nite_77790</name>
</gene>
<dbReference type="EMBL" id="BOMQ01000098">
    <property type="protein sequence ID" value="GIE54245.1"/>
    <property type="molecule type" value="Genomic_DNA"/>
</dbReference>
<evidence type="ECO:0000256" key="2">
    <source>
        <dbReference type="ARBA" id="ARBA00007557"/>
    </source>
</evidence>
<dbReference type="Pfam" id="PF01012">
    <property type="entry name" value="ETF"/>
    <property type="match status" value="1"/>
</dbReference>
<evidence type="ECO:0000256" key="3">
    <source>
        <dbReference type="ARBA" id="ARBA00011355"/>
    </source>
</evidence>
<protein>
    <recommendedName>
        <fullName evidence="4">Electron transfer flavoprotein subunit beta</fullName>
    </recommendedName>
</protein>
<dbReference type="PIRSF" id="PIRSF000090">
    <property type="entry name" value="Beta-ETF"/>
    <property type="match status" value="1"/>
</dbReference>
<evidence type="ECO:0000313" key="10">
    <source>
        <dbReference type="Proteomes" id="UP000647172"/>
    </source>
</evidence>
<name>A0A919MY85_9ACTN</name>
<reference evidence="9" key="1">
    <citation type="submission" date="2021-01" db="EMBL/GenBank/DDBJ databases">
        <title>Whole genome shotgun sequence of Actinoplanes nipponensis NBRC 14063.</title>
        <authorList>
            <person name="Komaki H."/>
            <person name="Tamura T."/>
        </authorList>
    </citation>
    <scope>NUCLEOTIDE SEQUENCE</scope>
    <source>
        <strain evidence="9">NBRC 14063</strain>
    </source>
</reference>
<evidence type="ECO:0000259" key="8">
    <source>
        <dbReference type="SMART" id="SM00893"/>
    </source>
</evidence>
<dbReference type="Proteomes" id="UP000647172">
    <property type="component" value="Unassembled WGS sequence"/>
</dbReference>
<organism evidence="9 10">
    <name type="scientific">Actinoplanes nipponensis</name>
    <dbReference type="NCBI Taxonomy" id="135950"/>
    <lineage>
        <taxon>Bacteria</taxon>
        <taxon>Bacillati</taxon>
        <taxon>Actinomycetota</taxon>
        <taxon>Actinomycetes</taxon>
        <taxon>Micromonosporales</taxon>
        <taxon>Micromonosporaceae</taxon>
        <taxon>Actinoplanes</taxon>
    </lineage>
</organism>
<dbReference type="Gene3D" id="3.40.50.620">
    <property type="entry name" value="HUPs"/>
    <property type="match status" value="1"/>
</dbReference>
<dbReference type="InterPro" id="IPR033948">
    <property type="entry name" value="ETF_beta_N"/>
</dbReference>
<keyword evidence="10" id="KW-1185">Reference proteome</keyword>
<keyword evidence="5" id="KW-0813">Transport</keyword>
<evidence type="ECO:0000256" key="4">
    <source>
        <dbReference type="ARBA" id="ARBA00016797"/>
    </source>
</evidence>
<evidence type="ECO:0000256" key="1">
    <source>
        <dbReference type="ARBA" id="ARBA00001974"/>
    </source>
</evidence>